<accession>A0A9W9RKS4</accession>
<dbReference type="AlphaFoldDB" id="A0A9W9RKS4"/>
<dbReference type="SUPFAM" id="SSF50978">
    <property type="entry name" value="WD40 repeat-like"/>
    <property type="match status" value="1"/>
</dbReference>
<protein>
    <recommendedName>
        <fullName evidence="5">Transcription factor spt8 beta-propeller domain-containing protein</fullName>
    </recommendedName>
</protein>
<evidence type="ECO:0000256" key="1">
    <source>
        <dbReference type="ARBA" id="ARBA00022574"/>
    </source>
</evidence>
<dbReference type="PROSITE" id="PS50294">
    <property type="entry name" value="WD_REPEATS_REGION"/>
    <property type="match status" value="1"/>
</dbReference>
<evidence type="ECO:0000313" key="7">
    <source>
        <dbReference type="Proteomes" id="UP001147752"/>
    </source>
</evidence>
<dbReference type="Gene3D" id="2.130.10.10">
    <property type="entry name" value="YVTN repeat-like/Quinoprotein amine dehydrogenase"/>
    <property type="match status" value="2"/>
</dbReference>
<feature type="compositionally biased region" description="Acidic residues" evidence="4">
    <location>
        <begin position="1"/>
        <end position="10"/>
    </location>
</feature>
<feature type="repeat" description="WD" evidence="3">
    <location>
        <begin position="473"/>
        <end position="495"/>
    </location>
</feature>
<dbReference type="Proteomes" id="UP001147752">
    <property type="component" value="Unassembled WGS sequence"/>
</dbReference>
<feature type="compositionally biased region" description="Polar residues" evidence="4">
    <location>
        <begin position="404"/>
        <end position="415"/>
    </location>
</feature>
<evidence type="ECO:0000256" key="2">
    <source>
        <dbReference type="ARBA" id="ARBA00022737"/>
    </source>
</evidence>
<comment type="caution">
    <text evidence="6">The sequence shown here is derived from an EMBL/GenBank/DDBJ whole genome shotgun (WGS) entry which is preliminary data.</text>
</comment>
<feature type="repeat" description="WD" evidence="3">
    <location>
        <begin position="222"/>
        <end position="263"/>
    </location>
</feature>
<feature type="region of interest" description="Disordered" evidence="4">
    <location>
        <begin position="278"/>
        <end position="364"/>
    </location>
</feature>
<evidence type="ECO:0000313" key="6">
    <source>
        <dbReference type="EMBL" id="KAJ5360709.1"/>
    </source>
</evidence>
<evidence type="ECO:0000259" key="5">
    <source>
        <dbReference type="Pfam" id="PF23798"/>
    </source>
</evidence>
<dbReference type="RefSeq" id="XP_056576195.1">
    <property type="nucleotide sequence ID" value="XM_056727623.1"/>
</dbReference>
<feature type="compositionally biased region" description="Polar residues" evidence="4">
    <location>
        <begin position="59"/>
        <end position="79"/>
    </location>
</feature>
<dbReference type="PROSITE" id="PS50082">
    <property type="entry name" value="WD_REPEATS_2"/>
    <property type="match status" value="2"/>
</dbReference>
<reference evidence="6" key="2">
    <citation type="journal article" date="2023" name="IMA Fungus">
        <title>Comparative genomic study of the Penicillium genus elucidates a diverse pangenome and 15 lateral gene transfer events.</title>
        <authorList>
            <person name="Petersen C."/>
            <person name="Sorensen T."/>
            <person name="Nielsen M.R."/>
            <person name="Sondergaard T.E."/>
            <person name="Sorensen J.L."/>
            <person name="Fitzpatrick D.A."/>
            <person name="Frisvad J.C."/>
            <person name="Nielsen K.L."/>
        </authorList>
    </citation>
    <scope>NUCLEOTIDE SEQUENCE</scope>
    <source>
        <strain evidence="6">IBT 3081</strain>
    </source>
</reference>
<dbReference type="PANTHER" id="PTHR19848:SF8">
    <property type="entry name" value="F-BOX AND WD REPEAT DOMAIN CONTAINING 7"/>
    <property type="match status" value="1"/>
</dbReference>
<dbReference type="InterPro" id="IPR036322">
    <property type="entry name" value="WD40_repeat_dom_sf"/>
</dbReference>
<keyword evidence="1 3" id="KW-0853">WD repeat</keyword>
<feature type="compositionally biased region" description="Polar residues" evidence="4">
    <location>
        <begin position="290"/>
        <end position="314"/>
    </location>
</feature>
<dbReference type="InterPro" id="IPR015943">
    <property type="entry name" value="WD40/YVTN_repeat-like_dom_sf"/>
</dbReference>
<dbReference type="InterPro" id="IPR001680">
    <property type="entry name" value="WD40_rpt"/>
</dbReference>
<dbReference type="Pfam" id="PF23798">
    <property type="entry name" value="Beta-prop_SPT8"/>
    <property type="match status" value="2"/>
</dbReference>
<keyword evidence="7" id="KW-1185">Reference proteome</keyword>
<dbReference type="SMART" id="SM00320">
    <property type="entry name" value="WD40"/>
    <property type="match status" value="6"/>
</dbReference>
<dbReference type="PANTHER" id="PTHR19848">
    <property type="entry name" value="WD40 REPEAT PROTEIN"/>
    <property type="match status" value="1"/>
</dbReference>
<dbReference type="FunFam" id="2.130.10.10:FF:000927">
    <property type="entry name" value="Transcription factor (SPT8), putative"/>
    <property type="match status" value="1"/>
</dbReference>
<dbReference type="EMBL" id="JAPZBT010000004">
    <property type="protein sequence ID" value="KAJ5360709.1"/>
    <property type="molecule type" value="Genomic_DNA"/>
</dbReference>
<name>A0A9W9RKS4_9EURO</name>
<feature type="compositionally biased region" description="Acidic residues" evidence="4">
    <location>
        <begin position="36"/>
        <end position="54"/>
    </location>
</feature>
<sequence>MGSPEEEEDRDMGGSQDGSSDNENDNDMDDTMRDVDDGEGDNENDQDGDGDQDPDSPSNASQASEGPGMQQSTNGNGDNSEFELFSIYHPSVRPECLTARTYDVVPTTAAPHATSINAITATADMRWVFTGGSDGFVRKFNWADSINSKLMLTVAQRHPFVDSVVKAGVLMTYWENMDGSHLSPVYSLASHSEGLWLLSGLESGIIRLQTLRHEEGKEIALLRQHTSAVSTLNLTSDEESLLSGGWDKRVFDWDLNTGQSRRAFGGSGGQISALQIRPESSLSVPKDTIEPQQTNGTYASNYAAPSTDSFNFMDTSHDHGDTGPVENPQAGSPADSLFGGTDSLFGDADGGAADGNEPSGGVFAVDEDDEFGRAVANGAMPDVDAPGEVDDEMPAQPDERAQSTHDVFSPKTNSHADAPVQKMEMDDADIPTGSVQPVVNGLPKAEDLETPPSAPDFSENTQQQQGVTTDNTFLAASIDGTIRIWDRRQPDPVARITPYNSPPWCMNACWSPDGNYIYAGRRNGTVEEYSLHKGLRNAERTFKFPQGSGPVTALKAMPNGRHLVCASHDILRLYDLQNEQGDQSSRHSPVPFLIIPGHRTGTISQLYVDNACRYMISTSGNRGWEGNTTEVLLGYEIGVPQ</sequence>
<dbReference type="InterPro" id="IPR057544">
    <property type="entry name" value="Beta-prop_SPT8"/>
</dbReference>
<reference evidence="6" key="1">
    <citation type="submission" date="2022-12" db="EMBL/GenBank/DDBJ databases">
        <authorList>
            <person name="Petersen C."/>
        </authorList>
    </citation>
    <scope>NUCLEOTIDE SEQUENCE</scope>
    <source>
        <strain evidence="6">IBT 3081</strain>
    </source>
</reference>
<feature type="domain" description="Transcription factor spt8 beta-propeller" evidence="5">
    <location>
        <begin position="454"/>
        <end position="637"/>
    </location>
</feature>
<dbReference type="GeneID" id="81466806"/>
<gene>
    <name evidence="6" type="ORF">N7517_009900</name>
</gene>
<dbReference type="FunFam" id="2.130.10.10:FF:000789">
    <property type="entry name" value="Transcription factor (SPT8), putative"/>
    <property type="match status" value="1"/>
</dbReference>
<feature type="region of interest" description="Disordered" evidence="4">
    <location>
        <begin position="377"/>
        <end position="466"/>
    </location>
</feature>
<keyword evidence="2" id="KW-0677">Repeat</keyword>
<organism evidence="6 7">
    <name type="scientific">Penicillium concentricum</name>
    <dbReference type="NCBI Taxonomy" id="293559"/>
    <lineage>
        <taxon>Eukaryota</taxon>
        <taxon>Fungi</taxon>
        <taxon>Dikarya</taxon>
        <taxon>Ascomycota</taxon>
        <taxon>Pezizomycotina</taxon>
        <taxon>Eurotiomycetes</taxon>
        <taxon>Eurotiomycetidae</taxon>
        <taxon>Eurotiales</taxon>
        <taxon>Aspergillaceae</taxon>
        <taxon>Penicillium</taxon>
    </lineage>
</organism>
<feature type="domain" description="Transcription factor spt8 beta-propeller" evidence="5">
    <location>
        <begin position="102"/>
        <end position="292"/>
    </location>
</feature>
<evidence type="ECO:0000256" key="4">
    <source>
        <dbReference type="SAM" id="MobiDB-lite"/>
    </source>
</evidence>
<proteinExistence type="predicted"/>
<dbReference type="OrthoDB" id="10260946at2759"/>
<feature type="region of interest" description="Disordered" evidence="4">
    <location>
        <begin position="1"/>
        <end position="81"/>
    </location>
</feature>
<feature type="compositionally biased region" description="Acidic residues" evidence="4">
    <location>
        <begin position="20"/>
        <end position="29"/>
    </location>
</feature>
<evidence type="ECO:0000256" key="3">
    <source>
        <dbReference type="PROSITE-ProRule" id="PRU00221"/>
    </source>
</evidence>